<dbReference type="GO" id="GO:0016798">
    <property type="term" value="F:hydrolase activity, acting on glycosyl bonds"/>
    <property type="evidence" value="ECO:0007669"/>
    <property type="project" value="InterPro"/>
</dbReference>
<dbReference type="Gene3D" id="2.60.120.260">
    <property type="entry name" value="Galactose-binding domain-like"/>
    <property type="match status" value="1"/>
</dbReference>
<evidence type="ECO:0000256" key="2">
    <source>
        <dbReference type="SAM" id="MobiDB-lite"/>
    </source>
</evidence>
<evidence type="ECO:0000313" key="6">
    <source>
        <dbReference type="Proteomes" id="UP001148614"/>
    </source>
</evidence>
<feature type="compositionally biased region" description="Low complexity" evidence="2">
    <location>
        <begin position="219"/>
        <end position="238"/>
    </location>
</feature>
<comment type="caution">
    <text evidence="5">The sequence shown here is derived from an EMBL/GenBank/DDBJ whole genome shotgun (WGS) entry which is preliminary data.</text>
</comment>
<dbReference type="AlphaFoldDB" id="A0A9W8NC06"/>
<feature type="domain" description="CBM-cenC" evidence="4">
    <location>
        <begin position="40"/>
        <end position="166"/>
    </location>
</feature>
<dbReference type="SUPFAM" id="SSF49785">
    <property type="entry name" value="Galactose-binding domain-like"/>
    <property type="match status" value="1"/>
</dbReference>
<evidence type="ECO:0000256" key="3">
    <source>
        <dbReference type="SAM" id="SignalP"/>
    </source>
</evidence>
<keyword evidence="1" id="KW-0378">Hydrolase</keyword>
<accession>A0A9W8NC06</accession>
<gene>
    <name evidence="5" type="ORF">NPX13_g6356</name>
</gene>
<sequence>MVDTSIMTGLSLKFLASAILTIATSMVSAQDDCHIEVSPNLLVNPSWEDGLSGWSYIYPRTISSSESSEGSRSLQISGVYPFQQVNQILNSLVVGRQYDMSVDFKVLVTNVAITESCTVNLYHDSLASSNIVASKQAGYNQNTRDWQTLAGQFTATSSSTLFGIYVTCSPYIIPQINIYFDNAALRLPSSSYPASSHPVPSNTPSATPLPGPSSAPGNSYPVPSSRYPHSSYPHSVYPLATPTRRPCMSQRRRLSQQARS</sequence>
<keyword evidence="6" id="KW-1185">Reference proteome</keyword>
<dbReference type="Proteomes" id="UP001148614">
    <property type="component" value="Unassembled WGS sequence"/>
</dbReference>
<dbReference type="Pfam" id="PF02018">
    <property type="entry name" value="CBM_4_9"/>
    <property type="match status" value="1"/>
</dbReference>
<feature type="signal peptide" evidence="3">
    <location>
        <begin position="1"/>
        <end position="29"/>
    </location>
</feature>
<dbReference type="InterPro" id="IPR003305">
    <property type="entry name" value="CenC_carb-bd"/>
</dbReference>
<proteinExistence type="predicted"/>
<keyword evidence="3" id="KW-0732">Signal</keyword>
<protein>
    <recommendedName>
        <fullName evidence="4">CBM-cenC domain-containing protein</fullName>
    </recommendedName>
</protein>
<evidence type="ECO:0000313" key="5">
    <source>
        <dbReference type="EMBL" id="KAJ3568630.1"/>
    </source>
</evidence>
<reference evidence="5" key="1">
    <citation type="submission" date="2022-07" db="EMBL/GenBank/DDBJ databases">
        <title>Genome Sequence of Xylaria arbuscula.</title>
        <authorList>
            <person name="Buettner E."/>
        </authorList>
    </citation>
    <scope>NUCLEOTIDE SEQUENCE</scope>
    <source>
        <strain evidence="5">VT107</strain>
    </source>
</reference>
<feature type="region of interest" description="Disordered" evidence="2">
    <location>
        <begin position="191"/>
        <end position="260"/>
    </location>
</feature>
<evidence type="ECO:0000259" key="4">
    <source>
        <dbReference type="Pfam" id="PF02018"/>
    </source>
</evidence>
<feature type="chain" id="PRO_5040963496" description="CBM-cenC domain-containing protein" evidence="3">
    <location>
        <begin position="30"/>
        <end position="260"/>
    </location>
</feature>
<dbReference type="InterPro" id="IPR008979">
    <property type="entry name" value="Galactose-bd-like_sf"/>
</dbReference>
<organism evidence="5 6">
    <name type="scientific">Xylaria arbuscula</name>
    <dbReference type="NCBI Taxonomy" id="114810"/>
    <lineage>
        <taxon>Eukaryota</taxon>
        <taxon>Fungi</taxon>
        <taxon>Dikarya</taxon>
        <taxon>Ascomycota</taxon>
        <taxon>Pezizomycotina</taxon>
        <taxon>Sordariomycetes</taxon>
        <taxon>Xylariomycetidae</taxon>
        <taxon>Xylariales</taxon>
        <taxon>Xylariaceae</taxon>
        <taxon>Xylaria</taxon>
    </lineage>
</organism>
<feature type="compositionally biased region" description="Polar residues" evidence="2">
    <location>
        <begin position="191"/>
        <end position="206"/>
    </location>
</feature>
<evidence type="ECO:0000256" key="1">
    <source>
        <dbReference type="ARBA" id="ARBA00022801"/>
    </source>
</evidence>
<name>A0A9W8NC06_9PEZI</name>
<dbReference type="EMBL" id="JANPWZ010001117">
    <property type="protein sequence ID" value="KAJ3568630.1"/>
    <property type="molecule type" value="Genomic_DNA"/>
</dbReference>